<dbReference type="Proteomes" id="UP000050741">
    <property type="component" value="Unassembled WGS sequence"/>
</dbReference>
<reference evidence="1" key="2">
    <citation type="submission" date="2014-05" db="EMBL/GenBank/DDBJ databases">
        <title>The genome and life-stage specific transcriptomes of Globodera pallida elucidate key aspects of plant parasitism by a cyst nematode.</title>
        <authorList>
            <person name="Cotton J.A."/>
            <person name="Lilley C.J."/>
            <person name="Jones L.M."/>
            <person name="Kikuchi T."/>
            <person name="Reid A.J."/>
            <person name="Thorpe P."/>
            <person name="Tsai I.J."/>
            <person name="Beasley H."/>
            <person name="Blok V."/>
            <person name="Cock P.J.A."/>
            <person name="Van den Akker S.E."/>
            <person name="Holroyd N."/>
            <person name="Hunt M."/>
            <person name="Mantelin S."/>
            <person name="Naghra H."/>
            <person name="Pain A."/>
            <person name="Palomares-Rius J.E."/>
            <person name="Zarowiecki M."/>
            <person name="Berriman M."/>
            <person name="Jones J.T."/>
            <person name="Urwin P.E."/>
        </authorList>
    </citation>
    <scope>NUCLEOTIDE SEQUENCE [LARGE SCALE GENOMIC DNA]</scope>
    <source>
        <strain evidence="1">Lindley</strain>
    </source>
</reference>
<dbReference type="WBParaSite" id="GPLIN_001241800">
    <property type="protein sequence ID" value="GPLIN_001241800"/>
    <property type="gene ID" value="GPLIN_001241800"/>
</dbReference>
<accession>A0A183CHR1</accession>
<protein>
    <submittedName>
        <fullName evidence="2 3">Secreted protein</fullName>
    </submittedName>
</protein>
<organism evidence="1 2">
    <name type="scientific">Globodera pallida</name>
    <name type="common">Potato cyst nematode worm</name>
    <name type="synonym">Heterodera pallida</name>
    <dbReference type="NCBI Taxonomy" id="36090"/>
    <lineage>
        <taxon>Eukaryota</taxon>
        <taxon>Metazoa</taxon>
        <taxon>Ecdysozoa</taxon>
        <taxon>Nematoda</taxon>
        <taxon>Chromadorea</taxon>
        <taxon>Rhabditida</taxon>
        <taxon>Tylenchina</taxon>
        <taxon>Tylenchomorpha</taxon>
        <taxon>Tylenchoidea</taxon>
        <taxon>Heteroderidae</taxon>
        <taxon>Heteroderinae</taxon>
        <taxon>Globodera</taxon>
    </lineage>
</organism>
<keyword evidence="1" id="KW-1185">Reference proteome</keyword>
<dbReference type="WBParaSite" id="GPLIN_001241700">
    <property type="protein sequence ID" value="GPLIN_001241700"/>
    <property type="gene ID" value="GPLIN_001241700"/>
</dbReference>
<dbReference type="AlphaFoldDB" id="A0A183CHR1"/>
<evidence type="ECO:0000313" key="1">
    <source>
        <dbReference type="Proteomes" id="UP000050741"/>
    </source>
</evidence>
<evidence type="ECO:0000313" key="3">
    <source>
        <dbReference type="WBParaSite" id="GPLIN_001241800"/>
    </source>
</evidence>
<name>A0A183CHR1_GLOPA</name>
<sequence length="103" mass="11499">MLNCSFHFLVMFMCRRDGVEGTWRQIRALLNEIGGGRCGSVRPFRAGRHACAQGTIKKCAQHGRDKLEKACHVDCWANTSSQHGGYKLRPLLDDSCGRPSVVH</sequence>
<evidence type="ECO:0000313" key="2">
    <source>
        <dbReference type="WBParaSite" id="GPLIN_001241700"/>
    </source>
</evidence>
<reference evidence="1" key="1">
    <citation type="submission" date="2013-12" db="EMBL/GenBank/DDBJ databases">
        <authorList>
            <person name="Aslett M."/>
        </authorList>
    </citation>
    <scope>NUCLEOTIDE SEQUENCE [LARGE SCALE GENOMIC DNA]</scope>
    <source>
        <strain evidence="1">Lindley</strain>
    </source>
</reference>
<proteinExistence type="predicted"/>
<reference evidence="2 3" key="3">
    <citation type="submission" date="2016-06" db="UniProtKB">
        <authorList>
            <consortium name="WormBaseParasite"/>
        </authorList>
    </citation>
    <scope>IDENTIFICATION</scope>
</reference>